<comment type="caution">
    <text evidence="1">The sequence shown here is derived from an EMBL/GenBank/DDBJ whole genome shotgun (WGS) entry which is preliminary data.</text>
</comment>
<dbReference type="Proteomes" id="UP001500742">
    <property type="component" value="Unassembled WGS sequence"/>
</dbReference>
<organism evidence="1 2">
    <name type="scientific">Mucilaginibacter dorajii</name>
    <dbReference type="NCBI Taxonomy" id="692994"/>
    <lineage>
        <taxon>Bacteria</taxon>
        <taxon>Pseudomonadati</taxon>
        <taxon>Bacteroidota</taxon>
        <taxon>Sphingobacteriia</taxon>
        <taxon>Sphingobacteriales</taxon>
        <taxon>Sphingobacteriaceae</taxon>
        <taxon>Mucilaginibacter</taxon>
    </lineage>
</organism>
<keyword evidence="2" id="KW-1185">Reference proteome</keyword>
<proteinExistence type="predicted"/>
<dbReference type="RefSeq" id="WP_259097207.1">
    <property type="nucleotide sequence ID" value="NZ_BAAAZC010000050.1"/>
</dbReference>
<evidence type="ECO:0000313" key="1">
    <source>
        <dbReference type="EMBL" id="GAA3993029.1"/>
    </source>
</evidence>
<accession>A0ABP7R6E9</accession>
<evidence type="ECO:0000313" key="2">
    <source>
        <dbReference type="Proteomes" id="UP001500742"/>
    </source>
</evidence>
<sequence>MHKKKVLITVTTYPLPSRSYDELVCTAGICEDGSWIRIYPVPFKFLSGLRNDGVIGTYKFTWIELSLRRRTEDFRPESHSPLNYNFSDMMVRESIDIKGGTKAKMEAWKSRISLCTKKVYKDMSLLIEDSKDPKNVSLATFKPSKLLNFELEEDDREWKQEWKDQLNQLELFITNGANTEPRKLIAKLPYKFFYKFEDINGRVSRLMIEDWEIGQLYFNCVRTSANEQEALAKVKEKYWDYFKGRDLYFFLGTTKEWHTRRSKNPFVIIGVFYPPIIPVESYPRESQLKLEF</sequence>
<gene>
    <name evidence="1" type="ORF">GCM10022210_53550</name>
</gene>
<reference evidence="2" key="1">
    <citation type="journal article" date="2019" name="Int. J. Syst. Evol. Microbiol.">
        <title>The Global Catalogue of Microorganisms (GCM) 10K type strain sequencing project: providing services to taxonomists for standard genome sequencing and annotation.</title>
        <authorList>
            <consortium name="The Broad Institute Genomics Platform"/>
            <consortium name="The Broad Institute Genome Sequencing Center for Infectious Disease"/>
            <person name="Wu L."/>
            <person name="Ma J."/>
        </authorList>
    </citation>
    <scope>NUCLEOTIDE SEQUENCE [LARGE SCALE GENOMIC DNA]</scope>
    <source>
        <strain evidence="2">JCM 16601</strain>
    </source>
</reference>
<dbReference type="EMBL" id="BAAAZC010000050">
    <property type="protein sequence ID" value="GAA3993029.1"/>
    <property type="molecule type" value="Genomic_DNA"/>
</dbReference>
<name>A0ABP7R6E9_9SPHI</name>
<protein>
    <submittedName>
        <fullName evidence="1">Uncharacterized protein</fullName>
    </submittedName>
</protein>